<accession>A0A0A2MMI6</accession>
<evidence type="ECO:0000313" key="1">
    <source>
        <dbReference type="EMBL" id="KGO93534.1"/>
    </source>
</evidence>
<dbReference type="eggNOG" id="ENOG503345K">
    <property type="taxonomic scope" value="Bacteria"/>
</dbReference>
<gene>
    <name evidence="1" type="ORF">Q766_06060</name>
</gene>
<protein>
    <submittedName>
        <fullName evidence="1">Uncharacterized protein</fullName>
    </submittedName>
</protein>
<dbReference type="EMBL" id="JRLY01000004">
    <property type="protein sequence ID" value="KGO93534.1"/>
    <property type="molecule type" value="Genomic_DNA"/>
</dbReference>
<sequence>MKGTWQGYYKHNNLKVQKIRKFAQTNFTIVIQSFDGKNFGGNVTDDLATGGMQGIGYIIGTLNNTAIAFEKLMPIATILTQDGSTQQQDKPHSPLYYKGTLSADGTTAAGTWKFKNKIVMLFGIIPIPYCPGRGVWQMELINGS</sequence>
<dbReference type="AlphaFoldDB" id="A0A0A2MMI6"/>
<dbReference type="STRING" id="1121898.GCA_000422725_00432"/>
<name>A0A0A2MMI6_9FLAO</name>
<evidence type="ECO:0000313" key="2">
    <source>
        <dbReference type="Proteomes" id="UP000030111"/>
    </source>
</evidence>
<dbReference type="OrthoDB" id="1358501at2"/>
<comment type="caution">
    <text evidence="1">The sequence shown here is derived from an EMBL/GenBank/DDBJ whole genome shotgun (WGS) entry which is preliminary data.</text>
</comment>
<keyword evidence="2" id="KW-1185">Reference proteome</keyword>
<dbReference type="Proteomes" id="UP000030111">
    <property type="component" value="Unassembled WGS sequence"/>
</dbReference>
<organism evidence="1 2">
    <name type="scientific">Flavobacterium subsaxonicum WB 4.1-42 = DSM 21790</name>
    <dbReference type="NCBI Taxonomy" id="1121898"/>
    <lineage>
        <taxon>Bacteria</taxon>
        <taxon>Pseudomonadati</taxon>
        <taxon>Bacteroidota</taxon>
        <taxon>Flavobacteriia</taxon>
        <taxon>Flavobacteriales</taxon>
        <taxon>Flavobacteriaceae</taxon>
        <taxon>Flavobacterium</taxon>
    </lineage>
</organism>
<dbReference type="RefSeq" id="WP_026991888.1">
    <property type="nucleotide sequence ID" value="NZ_JRLY01000004.1"/>
</dbReference>
<reference evidence="1 2" key="1">
    <citation type="submission" date="2013-09" db="EMBL/GenBank/DDBJ databases">
        <authorList>
            <person name="Zeng Z."/>
            <person name="Chen C."/>
        </authorList>
    </citation>
    <scope>NUCLEOTIDE SEQUENCE [LARGE SCALE GENOMIC DNA]</scope>
    <source>
        <strain evidence="1 2">WB 4.1-42</strain>
    </source>
</reference>
<proteinExistence type="predicted"/>